<evidence type="ECO:0000256" key="2">
    <source>
        <dbReference type="ARBA" id="ARBA00022448"/>
    </source>
</evidence>
<feature type="transmembrane region" description="Helical" evidence="7">
    <location>
        <begin position="121"/>
        <end position="139"/>
    </location>
</feature>
<dbReference type="Proteomes" id="UP001206128">
    <property type="component" value="Unassembled WGS sequence"/>
</dbReference>
<evidence type="ECO:0000313" key="9">
    <source>
        <dbReference type="EMBL" id="MCP2166765.1"/>
    </source>
</evidence>
<dbReference type="SUPFAM" id="SSF103473">
    <property type="entry name" value="MFS general substrate transporter"/>
    <property type="match status" value="1"/>
</dbReference>
<evidence type="ECO:0000256" key="4">
    <source>
        <dbReference type="ARBA" id="ARBA00022692"/>
    </source>
</evidence>
<proteinExistence type="predicted"/>
<evidence type="ECO:0000256" key="6">
    <source>
        <dbReference type="ARBA" id="ARBA00023136"/>
    </source>
</evidence>
<keyword evidence="4 7" id="KW-0812">Transmembrane</keyword>
<feature type="transmembrane region" description="Helical" evidence="7">
    <location>
        <begin position="151"/>
        <end position="174"/>
    </location>
</feature>
<feature type="transmembrane region" description="Helical" evidence="7">
    <location>
        <begin position="211"/>
        <end position="229"/>
    </location>
</feature>
<dbReference type="GO" id="GO:0022857">
    <property type="term" value="F:transmembrane transporter activity"/>
    <property type="evidence" value="ECO:0007669"/>
    <property type="project" value="InterPro"/>
</dbReference>
<dbReference type="PANTHER" id="PTHR42718">
    <property type="entry name" value="MAJOR FACILITATOR SUPERFAMILY MULTIDRUG TRANSPORTER MFSC"/>
    <property type="match status" value="1"/>
</dbReference>
<feature type="transmembrane region" description="Helical" evidence="7">
    <location>
        <begin position="89"/>
        <end position="115"/>
    </location>
</feature>
<feature type="transmembrane region" description="Helical" evidence="7">
    <location>
        <begin position="21"/>
        <end position="48"/>
    </location>
</feature>
<keyword evidence="3" id="KW-1003">Cell membrane</keyword>
<dbReference type="PANTHER" id="PTHR42718:SF46">
    <property type="entry name" value="BLR6921 PROTEIN"/>
    <property type="match status" value="1"/>
</dbReference>
<evidence type="ECO:0000256" key="5">
    <source>
        <dbReference type="ARBA" id="ARBA00022989"/>
    </source>
</evidence>
<sequence>MRARPDQAVPSVAGPAPAASPVAFALLATVQIVLIAAITVVSVALPALRTDLGLTDSDTTAVSLAYGLSFAGLLLLGGRLVDLIGHRTAFLLGVLGFAVTGLATALAPGLVTLLLARFAQGAAAALAAPAAMALLTAVFPDPVRRRRATAVWGGLASVGATTGNVGSGLLLTWLSWRWAFVLPALAMLVVAAATPRFVPAGRPAAPARLDVPGALAATAGLTLLSYGLLRTADEPLTAPGTALPVLAGLAALTGFTLVELRSMTPLVPPAFFRPARRTVALVAILATAGAMATTFLVLSLHLQQVRALSPLWTSMVFLPFGVAQIGTGMVTARLVHRCGTAPVTAVGLFAATAGTLLLGLALGAGGPVWTVVLGLLPLGFGVATAFAGAVVGVVDGVPDHQAGLAAGVANTMMEAGPTLGTAAFLALGAAVHAQAAPERGEPAATVAGHAASFTAMAGTLLAAGLLTTLLALRTVVRRRATTPAQP</sequence>
<dbReference type="Pfam" id="PF07690">
    <property type="entry name" value="MFS_1"/>
    <property type="match status" value="1"/>
</dbReference>
<feature type="transmembrane region" description="Helical" evidence="7">
    <location>
        <begin position="415"/>
        <end position="433"/>
    </location>
</feature>
<feature type="transmembrane region" description="Helical" evidence="7">
    <location>
        <begin position="180"/>
        <end position="199"/>
    </location>
</feature>
<evidence type="ECO:0000259" key="8">
    <source>
        <dbReference type="PROSITE" id="PS50850"/>
    </source>
</evidence>
<feature type="transmembrane region" description="Helical" evidence="7">
    <location>
        <begin position="453"/>
        <end position="472"/>
    </location>
</feature>
<feature type="transmembrane region" description="Helical" evidence="7">
    <location>
        <begin position="279"/>
        <end position="299"/>
    </location>
</feature>
<dbReference type="PROSITE" id="PS50850">
    <property type="entry name" value="MFS"/>
    <property type="match status" value="1"/>
</dbReference>
<organism evidence="9 10">
    <name type="scientific">Goodfellowiella coeruleoviolacea</name>
    <dbReference type="NCBI Taxonomy" id="334858"/>
    <lineage>
        <taxon>Bacteria</taxon>
        <taxon>Bacillati</taxon>
        <taxon>Actinomycetota</taxon>
        <taxon>Actinomycetes</taxon>
        <taxon>Pseudonocardiales</taxon>
        <taxon>Pseudonocardiaceae</taxon>
        <taxon>Goodfellowiella</taxon>
    </lineage>
</organism>
<comment type="subcellular location">
    <subcellularLocation>
        <location evidence="1">Cell membrane</location>
        <topology evidence="1">Multi-pass membrane protein</topology>
    </subcellularLocation>
</comment>
<accession>A0AAE3GEP4</accession>
<feature type="transmembrane region" description="Helical" evidence="7">
    <location>
        <begin position="60"/>
        <end position="77"/>
    </location>
</feature>
<evidence type="ECO:0000256" key="3">
    <source>
        <dbReference type="ARBA" id="ARBA00022475"/>
    </source>
</evidence>
<keyword evidence="6 7" id="KW-0472">Membrane</keyword>
<dbReference type="GO" id="GO:0005886">
    <property type="term" value="C:plasma membrane"/>
    <property type="evidence" value="ECO:0007669"/>
    <property type="project" value="UniProtKB-SubCell"/>
</dbReference>
<feature type="transmembrane region" description="Helical" evidence="7">
    <location>
        <begin position="343"/>
        <end position="362"/>
    </location>
</feature>
<dbReference type="InterPro" id="IPR011701">
    <property type="entry name" value="MFS"/>
</dbReference>
<evidence type="ECO:0000256" key="7">
    <source>
        <dbReference type="SAM" id="Phobius"/>
    </source>
</evidence>
<dbReference type="Gene3D" id="1.20.1250.20">
    <property type="entry name" value="MFS general substrate transporter like domains"/>
    <property type="match status" value="1"/>
</dbReference>
<dbReference type="Gene3D" id="1.20.1720.10">
    <property type="entry name" value="Multidrug resistance protein D"/>
    <property type="match status" value="1"/>
</dbReference>
<gene>
    <name evidence="9" type="ORF">LX83_003637</name>
</gene>
<comment type="caution">
    <text evidence="9">The sequence shown here is derived from an EMBL/GenBank/DDBJ whole genome shotgun (WGS) entry which is preliminary data.</text>
</comment>
<keyword evidence="5 7" id="KW-1133">Transmembrane helix</keyword>
<dbReference type="AlphaFoldDB" id="A0AAE3GEP4"/>
<evidence type="ECO:0000256" key="1">
    <source>
        <dbReference type="ARBA" id="ARBA00004651"/>
    </source>
</evidence>
<feature type="transmembrane region" description="Helical" evidence="7">
    <location>
        <begin position="368"/>
        <end position="394"/>
    </location>
</feature>
<feature type="transmembrane region" description="Helical" evidence="7">
    <location>
        <begin position="311"/>
        <end position="331"/>
    </location>
</feature>
<evidence type="ECO:0000313" key="10">
    <source>
        <dbReference type="Proteomes" id="UP001206128"/>
    </source>
</evidence>
<name>A0AAE3GEP4_9PSEU</name>
<protein>
    <submittedName>
        <fullName evidence="9">Major Facilitator Superfamily protein</fullName>
    </submittedName>
</protein>
<feature type="transmembrane region" description="Helical" evidence="7">
    <location>
        <begin position="241"/>
        <end position="258"/>
    </location>
</feature>
<dbReference type="InterPro" id="IPR036259">
    <property type="entry name" value="MFS_trans_sf"/>
</dbReference>
<dbReference type="RefSeq" id="WP_253772959.1">
    <property type="nucleotide sequence ID" value="NZ_JAMTCK010000008.1"/>
</dbReference>
<dbReference type="InterPro" id="IPR020846">
    <property type="entry name" value="MFS_dom"/>
</dbReference>
<dbReference type="EMBL" id="JAMTCK010000008">
    <property type="protein sequence ID" value="MCP2166765.1"/>
    <property type="molecule type" value="Genomic_DNA"/>
</dbReference>
<keyword evidence="10" id="KW-1185">Reference proteome</keyword>
<keyword evidence="2" id="KW-0813">Transport</keyword>
<feature type="domain" description="Major facilitator superfamily (MFS) profile" evidence="8">
    <location>
        <begin position="23"/>
        <end position="475"/>
    </location>
</feature>
<reference evidence="9" key="1">
    <citation type="submission" date="2022-06" db="EMBL/GenBank/DDBJ databases">
        <title>Genomic Encyclopedia of Archaeal and Bacterial Type Strains, Phase II (KMG-II): from individual species to whole genera.</title>
        <authorList>
            <person name="Goeker M."/>
        </authorList>
    </citation>
    <scope>NUCLEOTIDE SEQUENCE</scope>
    <source>
        <strain evidence="9">DSM 43935</strain>
    </source>
</reference>